<comment type="caution">
    <text evidence="4">The sequence shown here is derived from an EMBL/GenBank/DDBJ whole genome shotgun (WGS) entry which is preliminary data.</text>
</comment>
<dbReference type="Pfam" id="PF00107">
    <property type="entry name" value="ADH_zinc_N"/>
    <property type="match status" value="1"/>
</dbReference>
<dbReference type="InterPro" id="IPR041694">
    <property type="entry name" value="ADH_N_2"/>
</dbReference>
<name>A0A7C5QX27_9PROT</name>
<organism evidence="4">
    <name type="scientific">Hellea balneolensis</name>
    <dbReference type="NCBI Taxonomy" id="287478"/>
    <lineage>
        <taxon>Bacteria</taxon>
        <taxon>Pseudomonadati</taxon>
        <taxon>Pseudomonadota</taxon>
        <taxon>Alphaproteobacteria</taxon>
        <taxon>Maricaulales</taxon>
        <taxon>Robiginitomaculaceae</taxon>
        <taxon>Hellea</taxon>
    </lineage>
</organism>
<keyword evidence="1" id="KW-0560">Oxidoreductase</keyword>
<reference evidence="4" key="1">
    <citation type="journal article" date="2020" name="mSystems">
        <title>Genome- and Community-Level Interaction Insights into Carbon Utilization and Element Cycling Functions of Hydrothermarchaeota in Hydrothermal Sediment.</title>
        <authorList>
            <person name="Zhou Z."/>
            <person name="Liu Y."/>
            <person name="Xu W."/>
            <person name="Pan J."/>
            <person name="Luo Z.H."/>
            <person name="Li M."/>
        </authorList>
    </citation>
    <scope>NUCLEOTIDE SEQUENCE [LARGE SCALE GENOMIC DNA]</scope>
    <source>
        <strain evidence="4">HyVt-485</strain>
    </source>
</reference>
<dbReference type="PANTHER" id="PTHR43205">
    <property type="entry name" value="PROSTAGLANDIN REDUCTASE"/>
    <property type="match status" value="1"/>
</dbReference>
<dbReference type="AlphaFoldDB" id="A0A7C5QX27"/>
<evidence type="ECO:0000259" key="3">
    <source>
        <dbReference type="Pfam" id="PF16884"/>
    </source>
</evidence>
<feature type="domain" description="Oxidoreductase N-terminal" evidence="3">
    <location>
        <begin position="3"/>
        <end position="110"/>
    </location>
</feature>
<dbReference type="InterPro" id="IPR045010">
    <property type="entry name" value="MDR_fam"/>
</dbReference>
<dbReference type="Gene3D" id="3.90.180.10">
    <property type="entry name" value="Medium-chain alcohol dehydrogenases, catalytic domain"/>
    <property type="match status" value="1"/>
</dbReference>
<evidence type="ECO:0000313" key="4">
    <source>
        <dbReference type="EMBL" id="HHL43498.1"/>
    </source>
</evidence>
<dbReference type="InterPro" id="IPR011032">
    <property type="entry name" value="GroES-like_sf"/>
</dbReference>
<gene>
    <name evidence="4" type="ORF">ENJ42_07770</name>
</gene>
<evidence type="ECO:0000259" key="2">
    <source>
        <dbReference type="Pfam" id="PF00107"/>
    </source>
</evidence>
<dbReference type="FunFam" id="3.40.50.720:FF:000121">
    <property type="entry name" value="Prostaglandin reductase 2"/>
    <property type="match status" value="1"/>
</dbReference>
<dbReference type="Gene3D" id="3.40.50.720">
    <property type="entry name" value="NAD(P)-binding Rossmann-like Domain"/>
    <property type="match status" value="1"/>
</dbReference>
<protein>
    <submittedName>
        <fullName evidence="4">NADP-dependent oxidoreductase</fullName>
    </submittedName>
</protein>
<dbReference type="InterPro" id="IPR013149">
    <property type="entry name" value="ADH-like_C"/>
</dbReference>
<dbReference type="SUPFAM" id="SSF50129">
    <property type="entry name" value="GroES-like"/>
    <property type="match status" value="1"/>
</dbReference>
<sequence length="334" mass="35858">MQQIVLKHSLVNKPVATDFISIDKPVPECPKDGILVKVLYISLDPYVGSRLRGRHMGEPAPTPKTGLVPGAVVGKVLESQAKNIILGDYVYSVEGGWAETVALPAGSFRKIDPKLAPLNTYLGALGLPGLTAWAGVTKLIDIRDGDVFMVNAASGAVGGMAGQIARLKGAKTLIGIAGGAEKWAIVTGEYGFDYCLNYKADGWQDELKTIVPNGINIHFENVSDTMLAFALDHMQLYGRAILCGLAAHYHADGPPASVTLGRLIAKRASLHGLVVYDFYDRWDEFIAEIGPHVGNGEIKIHEHMEQGLVSAPALMEKLVNGRNHGKCVIKVSED</sequence>
<dbReference type="Pfam" id="PF16884">
    <property type="entry name" value="ADH_N_2"/>
    <property type="match status" value="1"/>
</dbReference>
<accession>A0A7C5QX27</accession>
<dbReference type="PANTHER" id="PTHR43205:SF7">
    <property type="entry name" value="PROSTAGLANDIN REDUCTASE 1"/>
    <property type="match status" value="1"/>
</dbReference>
<evidence type="ECO:0000256" key="1">
    <source>
        <dbReference type="ARBA" id="ARBA00023002"/>
    </source>
</evidence>
<dbReference type="Proteomes" id="UP000885830">
    <property type="component" value="Unassembled WGS sequence"/>
</dbReference>
<feature type="domain" description="Alcohol dehydrogenase-like C-terminal" evidence="2">
    <location>
        <begin position="156"/>
        <end position="288"/>
    </location>
</feature>
<dbReference type="GO" id="GO:0016628">
    <property type="term" value="F:oxidoreductase activity, acting on the CH-CH group of donors, NAD or NADP as acceptor"/>
    <property type="evidence" value="ECO:0007669"/>
    <property type="project" value="InterPro"/>
</dbReference>
<dbReference type="SUPFAM" id="SSF51735">
    <property type="entry name" value="NAD(P)-binding Rossmann-fold domains"/>
    <property type="match status" value="1"/>
</dbReference>
<dbReference type="InterPro" id="IPR036291">
    <property type="entry name" value="NAD(P)-bd_dom_sf"/>
</dbReference>
<dbReference type="EMBL" id="DRMJ01000404">
    <property type="protein sequence ID" value="HHL43498.1"/>
    <property type="molecule type" value="Genomic_DNA"/>
</dbReference>
<proteinExistence type="predicted"/>
<dbReference type="CDD" id="cd05288">
    <property type="entry name" value="PGDH"/>
    <property type="match status" value="1"/>
</dbReference>